<feature type="region of interest" description="SAW" evidence="3">
    <location>
        <begin position="516"/>
        <end position="592"/>
    </location>
</feature>
<evidence type="ECO:0000313" key="5">
    <source>
        <dbReference type="Proteomes" id="UP001630127"/>
    </source>
</evidence>
<accession>A0ABD2YID9</accession>
<comment type="similarity">
    <text evidence="3">Belongs to the GRAS family.</text>
</comment>
<evidence type="ECO:0000256" key="1">
    <source>
        <dbReference type="ARBA" id="ARBA00023015"/>
    </source>
</evidence>
<reference evidence="4 5" key="1">
    <citation type="submission" date="2024-11" db="EMBL/GenBank/DDBJ databases">
        <title>A near-complete genome assembly of Cinchona calisaya.</title>
        <authorList>
            <person name="Lian D.C."/>
            <person name="Zhao X.W."/>
            <person name="Wei L."/>
        </authorList>
    </citation>
    <scope>NUCLEOTIDE SEQUENCE [LARGE SCALE GENOMIC DNA]</scope>
    <source>
        <tissue evidence="4">Nenye</tissue>
    </source>
</reference>
<gene>
    <name evidence="4" type="ORF">ACH5RR_031019</name>
</gene>
<dbReference type="PROSITE" id="PS50985">
    <property type="entry name" value="GRAS"/>
    <property type="match status" value="1"/>
</dbReference>
<protein>
    <submittedName>
        <fullName evidence="4">Uncharacterized protein</fullName>
    </submittedName>
</protein>
<sequence>MEMFHSDDQFNLLDVSQKYGPSKGFQFDNDAKMEKQNQLIVNDELEASKDMSSFYPGDFLSNQVYCNTNEGFNFSMHHQEQQVNQLTDFACSDDFSFDVEVPSFQSCEEEIKKIIVDGSEINEAKRERPNYGGASLQLLRNYTGKFRRLHVDKMEILPNYKECSYNNIVTGQKLSPHAILRLAAFNFIKNSSQDQTCVLSHPYASSFCGLSEEDTKAVQLVQYLLAAAEKVSEKQFERASKLLLECDKLSSDQGNNIERLVYYFSGALHERIDRETGTVTPKGLGKMQSLDVLELMSSGLTRDMISMQKSVPFSQVSQFAGIQAILDHVAGATKVHIVDLEIRSGMQYTILMQALATRCQNPLECLKVTAVGTKSKTKLEETGRRLASFAKALNLKFSFKIVMVADILKLNENLFELNADEAVAVWVEYYLMFFIAWQDMLESLMNFIKAINPRIMIVIDVEGNHNSPVFVTRFIESLFHYGGFYDCLEDCLKHDQATRMFVESVYFCQAIRNIIATEGKERTVRHVSVNVWKAFFARFRMAQVELSMSSLDQANLVLKNFDCGSSCTLDMDGKSLIIGWKSTPIHSLSAWKPR</sequence>
<comment type="caution">
    <text evidence="4">The sequence shown here is derived from an EMBL/GenBank/DDBJ whole genome shotgun (WGS) entry which is preliminary data.</text>
</comment>
<dbReference type="Pfam" id="PF03514">
    <property type="entry name" value="GRAS"/>
    <property type="match status" value="1"/>
</dbReference>
<feature type="region of interest" description="Leucine repeat II (LRII)" evidence="3">
    <location>
        <begin position="381"/>
        <end position="413"/>
    </location>
</feature>
<dbReference type="AlphaFoldDB" id="A0ABD2YID9"/>
<keyword evidence="5" id="KW-1185">Reference proteome</keyword>
<keyword evidence="2" id="KW-0804">Transcription</keyword>
<comment type="caution">
    <text evidence="3">Lacks conserved residue(s) required for the propagation of feature annotation.</text>
</comment>
<feature type="short sequence motif" description="VHIID" evidence="3">
    <location>
        <begin position="335"/>
        <end position="339"/>
    </location>
</feature>
<keyword evidence="1" id="KW-0805">Transcription regulation</keyword>
<dbReference type="InterPro" id="IPR005202">
    <property type="entry name" value="TF_GRAS"/>
</dbReference>
<evidence type="ECO:0000256" key="2">
    <source>
        <dbReference type="ARBA" id="ARBA00023163"/>
    </source>
</evidence>
<dbReference type="Proteomes" id="UP001630127">
    <property type="component" value="Unassembled WGS sequence"/>
</dbReference>
<evidence type="ECO:0000256" key="3">
    <source>
        <dbReference type="PROSITE-ProRule" id="PRU01191"/>
    </source>
</evidence>
<evidence type="ECO:0000313" key="4">
    <source>
        <dbReference type="EMBL" id="KAL3505637.1"/>
    </source>
</evidence>
<dbReference type="EMBL" id="JBJUIK010000013">
    <property type="protein sequence ID" value="KAL3505637.1"/>
    <property type="molecule type" value="Genomic_DNA"/>
</dbReference>
<dbReference type="PANTHER" id="PTHR31636">
    <property type="entry name" value="OSJNBA0084A10.13 PROTEIN-RELATED"/>
    <property type="match status" value="1"/>
</dbReference>
<proteinExistence type="inferred from homology"/>
<name>A0ABD2YID9_9GENT</name>
<organism evidence="4 5">
    <name type="scientific">Cinchona calisaya</name>
    <dbReference type="NCBI Taxonomy" id="153742"/>
    <lineage>
        <taxon>Eukaryota</taxon>
        <taxon>Viridiplantae</taxon>
        <taxon>Streptophyta</taxon>
        <taxon>Embryophyta</taxon>
        <taxon>Tracheophyta</taxon>
        <taxon>Spermatophyta</taxon>
        <taxon>Magnoliopsida</taxon>
        <taxon>eudicotyledons</taxon>
        <taxon>Gunneridae</taxon>
        <taxon>Pentapetalae</taxon>
        <taxon>asterids</taxon>
        <taxon>lamiids</taxon>
        <taxon>Gentianales</taxon>
        <taxon>Rubiaceae</taxon>
        <taxon>Cinchonoideae</taxon>
        <taxon>Cinchoneae</taxon>
        <taxon>Cinchona</taxon>
    </lineage>
</organism>